<gene>
    <name evidence="2" type="ORF">ERD32_01525</name>
</gene>
<reference evidence="2 3" key="1">
    <citation type="submission" date="2019-01" db="EMBL/GenBank/DDBJ databases">
        <title>The genome sequence of Lactobacillus crispatus L49.</title>
        <authorList>
            <person name="Zhong J."/>
            <person name="Zhang J."/>
        </authorList>
    </citation>
    <scope>NUCLEOTIDE SEQUENCE [LARGE SCALE GENOMIC DNA]</scope>
    <source>
        <strain evidence="2 3">L49</strain>
    </source>
</reference>
<proteinExistence type="predicted"/>
<dbReference type="RefSeq" id="WP_005724932.1">
    <property type="nucleotide sequence ID" value="NZ_CP114552.1"/>
</dbReference>
<dbReference type="SMART" id="SM00530">
    <property type="entry name" value="HTH_XRE"/>
    <property type="match status" value="1"/>
</dbReference>
<dbReference type="Pfam" id="PF01381">
    <property type="entry name" value="HTH_3"/>
    <property type="match status" value="1"/>
</dbReference>
<dbReference type="Proteomes" id="UP000289808">
    <property type="component" value="Unassembled WGS sequence"/>
</dbReference>
<dbReference type="AlphaFoldDB" id="A0A4Q0LXX4"/>
<dbReference type="Gene3D" id="1.10.260.40">
    <property type="entry name" value="lambda repressor-like DNA-binding domains"/>
    <property type="match status" value="1"/>
</dbReference>
<comment type="caution">
    <text evidence="2">The sequence shown here is derived from an EMBL/GenBank/DDBJ whole genome shotgun (WGS) entry which is preliminary data.</text>
</comment>
<protein>
    <submittedName>
        <fullName evidence="2">XRE family transcriptional regulator</fullName>
    </submittedName>
</protein>
<dbReference type="CDD" id="cd00093">
    <property type="entry name" value="HTH_XRE"/>
    <property type="match status" value="1"/>
</dbReference>
<organism evidence="2 3">
    <name type="scientific">Lactobacillus crispatus</name>
    <dbReference type="NCBI Taxonomy" id="47770"/>
    <lineage>
        <taxon>Bacteria</taxon>
        <taxon>Bacillati</taxon>
        <taxon>Bacillota</taxon>
        <taxon>Bacilli</taxon>
        <taxon>Lactobacillales</taxon>
        <taxon>Lactobacillaceae</taxon>
        <taxon>Lactobacillus</taxon>
    </lineage>
</organism>
<dbReference type="InterPro" id="IPR010982">
    <property type="entry name" value="Lambda_DNA-bd_dom_sf"/>
</dbReference>
<feature type="region of interest" description="Disordered" evidence="1">
    <location>
        <begin position="63"/>
        <end position="87"/>
    </location>
</feature>
<dbReference type="PROSITE" id="PS50943">
    <property type="entry name" value="HTH_CROC1"/>
    <property type="match status" value="1"/>
</dbReference>
<name>A0A4Q0LXX4_9LACO</name>
<evidence type="ECO:0000313" key="3">
    <source>
        <dbReference type="Proteomes" id="UP000289808"/>
    </source>
</evidence>
<dbReference type="GO" id="GO:0003677">
    <property type="term" value="F:DNA binding"/>
    <property type="evidence" value="ECO:0007669"/>
    <property type="project" value="InterPro"/>
</dbReference>
<evidence type="ECO:0000313" key="2">
    <source>
        <dbReference type="EMBL" id="RXF60073.1"/>
    </source>
</evidence>
<sequence>MTPFETFERIKELAKKHGLSLIEVNDKAGLGTRSIYHWNKTNPSTNNLKAVADVLHTTTDYLTGKTDDPSMPAKKEHKINQDPTFADLGMPYGGKIPEDLKDTYVDLAKSYFKRHPELLNKE</sequence>
<dbReference type="EMBL" id="SCLX01000005">
    <property type="protein sequence ID" value="RXF60073.1"/>
    <property type="molecule type" value="Genomic_DNA"/>
</dbReference>
<dbReference type="SUPFAM" id="SSF47413">
    <property type="entry name" value="lambda repressor-like DNA-binding domains"/>
    <property type="match status" value="1"/>
</dbReference>
<dbReference type="InterPro" id="IPR001387">
    <property type="entry name" value="Cro/C1-type_HTH"/>
</dbReference>
<accession>A0A4Q0LXX4</accession>
<evidence type="ECO:0000256" key="1">
    <source>
        <dbReference type="SAM" id="MobiDB-lite"/>
    </source>
</evidence>